<name>L8P3K2_STRVR</name>
<comment type="caution">
    <text evidence="2">The sequence shown here is derived from an EMBL/GenBank/DDBJ whole genome shotgun (WGS) entry which is preliminary data.</text>
</comment>
<dbReference type="InterPro" id="IPR045079">
    <property type="entry name" value="Oxoprolinase-like"/>
</dbReference>
<feature type="domain" description="Hydantoinase B/oxoprolinase" evidence="1">
    <location>
        <begin position="12"/>
        <end position="559"/>
    </location>
</feature>
<sequence length="714" mass="76075">MNDRPPATAALDPIQYEIIRNRLLAVTEEMRIALQSVSGSPTVTEASDFFTGLYLPDGEFATMGFQVAHEAPPVGALIRHINANRREPRPGDMYIGNDPYVGALHQNDVQMTGPIFDGDRLVAWAGVMAHETDVGGMNFASWCPTATEVYQEGLRIPAVKLIDQGELRDDVLEMIVSASRLPAALGLDIRAFIATVNVATERLHSLFARYGSDVVAEVMRRMITTTERRTRARLAALPDGQVHVRDFLEHDGHANRLYAVDLVATKSGDRLTLDFGGSSPQAPGFINATRAGLRGGVTGALIPTLGFQLAWNEGLLRPVDIVAPDGLVCTARHPAPVGSATVETIWTVTNVVQRALNLLLACSPKHAARGQAVSSGTMATFNLGGINQFGERFGLHSLDPLAGGSGAFTSHDGIDAGGPVAVPVPAIADVESNEQVSPLLYLYRRLRPDTAGAGTRRGGHSGEMGLTLRGVTGANALVMTHGAEVPNSVGLFGGWPGATVRQRFAPGAAGSEEDLLREYLAGTEPSSWRELGPKPGEFAMRPGDLFAVSWQGGGGWGDPLSRAPEDVAVDVRRGVVSAAYAEEVYGVVLVEGAVDEERSHARRLAVRTERLGAPPVAEPDAGAPGQSLGPALRLVRTDDGDIEVRTTAGAVLSRGSTRWRSGAVSRRVDPAGHHIRLHDELAMTAHYCPLSGELLSVDVHRRGEEPLEELLLHS</sequence>
<gene>
    <name evidence="2" type="ORF">STVIR_7989</name>
</gene>
<dbReference type="EMBL" id="AMLP01000251">
    <property type="protein sequence ID" value="ELS51060.1"/>
    <property type="molecule type" value="Genomic_DNA"/>
</dbReference>
<evidence type="ECO:0000259" key="1">
    <source>
        <dbReference type="Pfam" id="PF02538"/>
    </source>
</evidence>
<dbReference type="PANTHER" id="PTHR11365:SF23">
    <property type="entry name" value="HYPOTHETICAL 5-OXOPROLINASE (EUROFUNG)-RELATED"/>
    <property type="match status" value="1"/>
</dbReference>
<proteinExistence type="predicted"/>
<dbReference type="GO" id="GO:0006749">
    <property type="term" value="P:glutathione metabolic process"/>
    <property type="evidence" value="ECO:0007669"/>
    <property type="project" value="TreeGrafter"/>
</dbReference>
<dbReference type="PATRIC" id="fig|1160705.3.peg.7899"/>
<reference evidence="2 3" key="1">
    <citation type="journal article" date="2013" name="Genome Announc.">
        <title>Draft Genome Sequence of Streptomyces viridochromogenes Strain Tu57, Producer of Avilamycin.</title>
        <authorList>
            <person name="Gruning B.A."/>
            <person name="Erxleben A."/>
            <person name="Hahnlein A."/>
            <person name="Gunther S."/>
        </authorList>
    </citation>
    <scope>NUCLEOTIDE SEQUENCE [LARGE SCALE GENOMIC DNA]</scope>
    <source>
        <strain evidence="2 3">Tue57</strain>
    </source>
</reference>
<dbReference type="GO" id="GO:0005829">
    <property type="term" value="C:cytosol"/>
    <property type="evidence" value="ECO:0007669"/>
    <property type="project" value="TreeGrafter"/>
</dbReference>
<accession>L8P3K2</accession>
<dbReference type="AlphaFoldDB" id="L8P3K2"/>
<dbReference type="GO" id="GO:0017168">
    <property type="term" value="F:5-oxoprolinase (ATP-hydrolyzing) activity"/>
    <property type="evidence" value="ECO:0007669"/>
    <property type="project" value="TreeGrafter"/>
</dbReference>
<evidence type="ECO:0000313" key="2">
    <source>
        <dbReference type="EMBL" id="ELS51060.1"/>
    </source>
</evidence>
<dbReference type="Pfam" id="PF02538">
    <property type="entry name" value="Hydantoinase_B"/>
    <property type="match status" value="1"/>
</dbReference>
<protein>
    <submittedName>
        <fullName evidence="2">Putative 5-oxoprolinase (ATP-hydrolyzing)</fullName>
    </submittedName>
</protein>
<dbReference type="PANTHER" id="PTHR11365">
    <property type="entry name" value="5-OXOPROLINASE RELATED"/>
    <property type="match status" value="1"/>
</dbReference>
<dbReference type="Proteomes" id="UP000011205">
    <property type="component" value="Unassembled WGS sequence"/>
</dbReference>
<dbReference type="InterPro" id="IPR003692">
    <property type="entry name" value="Hydantoinase_B"/>
</dbReference>
<evidence type="ECO:0000313" key="3">
    <source>
        <dbReference type="Proteomes" id="UP000011205"/>
    </source>
</evidence>
<organism evidence="2 3">
    <name type="scientific">Streptomyces viridochromogenes Tue57</name>
    <dbReference type="NCBI Taxonomy" id="1160705"/>
    <lineage>
        <taxon>Bacteria</taxon>
        <taxon>Bacillati</taxon>
        <taxon>Actinomycetota</taxon>
        <taxon>Actinomycetes</taxon>
        <taxon>Kitasatosporales</taxon>
        <taxon>Streptomycetaceae</taxon>
        <taxon>Streptomyces</taxon>
    </lineage>
</organism>